<dbReference type="FunCoup" id="A5DXA8">
    <property type="interactions" value="873"/>
</dbReference>
<organism evidence="7 8">
    <name type="scientific">Lodderomyces elongisporus (strain ATCC 11503 / CBS 2605 / JCM 1781 / NBRC 1676 / NRRL YB-4239)</name>
    <name type="common">Yeast</name>
    <name type="synonym">Saccharomyces elongisporus</name>
    <dbReference type="NCBI Taxonomy" id="379508"/>
    <lineage>
        <taxon>Eukaryota</taxon>
        <taxon>Fungi</taxon>
        <taxon>Dikarya</taxon>
        <taxon>Ascomycota</taxon>
        <taxon>Saccharomycotina</taxon>
        <taxon>Pichiomycetes</taxon>
        <taxon>Debaryomycetaceae</taxon>
        <taxon>Candida/Lodderomyces clade</taxon>
        <taxon>Lodderomyces</taxon>
    </lineage>
</organism>
<dbReference type="VEuPathDB" id="FungiDB:LELG_01995"/>
<keyword evidence="3" id="KW-0498">Mitosis</keyword>
<dbReference type="HOGENOM" id="CLU_002562_1_0_1"/>
<dbReference type="EMBL" id="CH981525">
    <property type="protein sequence ID" value="EDK43816.1"/>
    <property type="molecule type" value="Genomic_DNA"/>
</dbReference>
<sequence length="1317" mass="150797">MTRSSRRTSSLARSEDSDATNDTSFSFRLPILSTIKRTLSNKEQLNRLVELHEKISILEDDQVDLETLRPISKDLINKKLLNHASIGVQAFVCCCISDILRLFAPNAPYTDEELSDIFKAFLKQFQRISSSNVASAKSDRPQFYPQYVYLLKRIAETKTFVLMLDLPDSQFLVEEFFDTFYGIATRESFPKELETIVSDVLTEITTEAEMIPHRIVKLILSKFNAHETGKSILMDNIATPEFAISLAICEANVDRMSRSVAQYFSEILYKNSNMLEQADEQQHNPQTDKKENGKLRLQAIEVLQSIHHLSVQIWSFVPSIMSSVMALLEDELNASEDKIRALATSTIGQMLGTKSLNAVVPLLKVNLFTVHKSTWQTWLKKSLDISSIVRSLWVTLLPNIVQNNQYLTTEINKLILAELKKCLMDSDHRVREAACRTFTLIPFEVLVTKYLDNEILSIIIKLMREKHRSIRNTAMEVISSLYADYVDRKIESRVSFDENIEKAIKEIPKHVISLIYINDKDVNAMVDTLLFDKLAPFNETNAVTRVQKLLYFYKELDTKSKEAFLAINSRQRKLQLAISSFMEVAEAYFRANTMLEKENKPSSEEFKKNSTKLQTILTWITQSFPEDYNTYACLERLVKLNRARFLHLIKTCISSEADLKTINSAMNELLTKLSETKNIKSGNQTGVTPAEMRQNVKLLLLRGSPLIYNKSNIEQLIAMSKSATHEHFGPATEILQQISNTNPEVFKNHIRSLTELCMETTVEKSRILRATYHFVKIYPEAFPPGRSFTELLKKIAISGTPQEAKYALKLIGKCEQKEVLCASIVDKIYPLNIESGYFATHLSSIAEIFLIDKYAIMDKEEELTPYVIKHVLLENSTLDVDATFKTYAIRLFINILKSAASDTNHAKEKAAPVLKLLISIIGNKGEIVNKSNPSWPTPETYKQQLRLNAGKYLLKLAKVPIYNDVILSPTMRKLCFLVNDNELEVRKSFFNDLKTKLAQEAISDKYLSLVFFSALEVDPTLNKEATMWINSMFKRCEIKKSLIFEKSLVRLVHSIAHHETFVSLLTNKSTGDLNEELYVTDQKLLDACVFASVYLTYYVQLIAKQENISLLYYLASRIKQHRDASIASSEYTKKKPLDEINQIYQIAELAQLILKTYSDIKNWPIHTWPDKIKLPQELFAPMGTPQEAQLVVSRIFIEENVQIPLVANLRKQFTDGKKRLDSEAMGRSSEAPNVKKARTAKSKPRLKSRAKTTPKANNRKKAETALPTRRRRSTRIVAKNVRYKDQLTSSEEEEEEEDEEEKEENEEEDQDSDSDFE</sequence>
<feature type="compositionally biased region" description="Basic residues" evidence="6">
    <location>
        <begin position="1235"/>
        <end position="1252"/>
    </location>
</feature>
<accession>A5DXA8</accession>
<keyword evidence="4" id="KW-0539">Nucleus</keyword>
<comment type="subcellular location">
    <subcellularLocation>
        <location evidence="1">Nucleus</location>
    </subcellularLocation>
</comment>
<keyword evidence="5" id="KW-0131">Cell cycle</keyword>
<name>A5DXA8_LODEL</name>
<dbReference type="PANTHER" id="PTHR12663:SF0">
    <property type="entry name" value="PRECOCIOUS DISSOCIATION OF SISTERS 5, ISOFORM A"/>
    <property type="match status" value="1"/>
</dbReference>
<dbReference type="OrthoDB" id="200660at2759"/>
<evidence type="ECO:0000256" key="6">
    <source>
        <dbReference type="SAM" id="MobiDB-lite"/>
    </source>
</evidence>
<dbReference type="STRING" id="379508.A5DXA8"/>
<evidence type="ECO:0008006" key="9">
    <source>
        <dbReference type="Google" id="ProtNLM"/>
    </source>
</evidence>
<dbReference type="SUPFAM" id="SSF48371">
    <property type="entry name" value="ARM repeat"/>
    <property type="match status" value="1"/>
</dbReference>
<evidence type="ECO:0000313" key="7">
    <source>
        <dbReference type="EMBL" id="EDK43816.1"/>
    </source>
</evidence>
<reference evidence="7 8" key="1">
    <citation type="journal article" date="2009" name="Nature">
        <title>Evolution of pathogenicity and sexual reproduction in eight Candida genomes.</title>
        <authorList>
            <person name="Butler G."/>
            <person name="Rasmussen M.D."/>
            <person name="Lin M.F."/>
            <person name="Santos M.A."/>
            <person name="Sakthikumar S."/>
            <person name="Munro C.A."/>
            <person name="Rheinbay E."/>
            <person name="Grabherr M."/>
            <person name="Forche A."/>
            <person name="Reedy J.L."/>
            <person name="Agrafioti I."/>
            <person name="Arnaud M.B."/>
            <person name="Bates S."/>
            <person name="Brown A.J."/>
            <person name="Brunke S."/>
            <person name="Costanzo M.C."/>
            <person name="Fitzpatrick D.A."/>
            <person name="de Groot P.W."/>
            <person name="Harris D."/>
            <person name="Hoyer L.L."/>
            <person name="Hube B."/>
            <person name="Klis F.M."/>
            <person name="Kodira C."/>
            <person name="Lennard N."/>
            <person name="Logue M.E."/>
            <person name="Martin R."/>
            <person name="Neiman A.M."/>
            <person name="Nikolaou E."/>
            <person name="Quail M.A."/>
            <person name="Quinn J."/>
            <person name="Santos M.C."/>
            <person name="Schmitzberger F.F."/>
            <person name="Sherlock G."/>
            <person name="Shah P."/>
            <person name="Silverstein K.A."/>
            <person name="Skrzypek M.S."/>
            <person name="Soll D."/>
            <person name="Staggs R."/>
            <person name="Stansfield I."/>
            <person name="Stumpf M.P."/>
            <person name="Sudbery P.E."/>
            <person name="Srikantha T."/>
            <person name="Zeng Q."/>
            <person name="Berman J."/>
            <person name="Berriman M."/>
            <person name="Heitman J."/>
            <person name="Gow N.A."/>
            <person name="Lorenz M.C."/>
            <person name="Birren B.W."/>
            <person name="Kellis M."/>
            <person name="Cuomo C.A."/>
        </authorList>
    </citation>
    <scope>NUCLEOTIDE SEQUENCE [LARGE SCALE GENOMIC DNA]</scope>
    <source>
        <strain evidence="8">ATCC 11503 / BCRC 21390 / CBS 2605 / JCM 1781 / NBRC 1676 / NRRL YB-4239</strain>
    </source>
</reference>
<dbReference type="eggNOG" id="KOG1525">
    <property type="taxonomic scope" value="Eukaryota"/>
</dbReference>
<dbReference type="Pfam" id="PF20168">
    <property type="entry name" value="PDS5"/>
    <property type="match status" value="1"/>
</dbReference>
<dbReference type="CDD" id="cd19953">
    <property type="entry name" value="PDS5"/>
    <property type="match status" value="1"/>
</dbReference>
<dbReference type="InterPro" id="IPR016024">
    <property type="entry name" value="ARM-type_fold"/>
</dbReference>
<keyword evidence="8" id="KW-1185">Reference proteome</keyword>
<dbReference type="Gene3D" id="1.25.10.10">
    <property type="entry name" value="Leucine-rich Repeat Variant"/>
    <property type="match status" value="1"/>
</dbReference>
<dbReference type="KEGG" id="lel:PVL30_001966"/>
<feature type="region of interest" description="Disordered" evidence="6">
    <location>
        <begin position="1"/>
        <end position="21"/>
    </location>
</feature>
<protein>
    <recommendedName>
        <fullName evidence="9">Sister chromatid cohesion protein PDS5</fullName>
    </recommendedName>
</protein>
<dbReference type="OMA" id="YPPAYNM"/>
<gene>
    <name evidence="7" type="ORF">LELG_01995</name>
</gene>
<evidence type="ECO:0000256" key="4">
    <source>
        <dbReference type="ARBA" id="ARBA00023242"/>
    </source>
</evidence>
<dbReference type="GO" id="GO:0005634">
    <property type="term" value="C:nucleus"/>
    <property type="evidence" value="ECO:0007669"/>
    <property type="project" value="UniProtKB-SubCell"/>
</dbReference>
<dbReference type="GO" id="GO:0006281">
    <property type="term" value="P:DNA repair"/>
    <property type="evidence" value="ECO:0007669"/>
    <property type="project" value="TreeGrafter"/>
</dbReference>
<dbReference type="Proteomes" id="UP000001996">
    <property type="component" value="Unassembled WGS sequence"/>
</dbReference>
<dbReference type="InParanoid" id="A5DXA8"/>
<dbReference type="GO" id="GO:0000785">
    <property type="term" value="C:chromatin"/>
    <property type="evidence" value="ECO:0007669"/>
    <property type="project" value="TreeGrafter"/>
</dbReference>
<dbReference type="PANTHER" id="PTHR12663">
    <property type="entry name" value="ANDROGEN INDUCED INHIBITOR OF PROLIFERATION AS3 / PDS5-RELATED"/>
    <property type="match status" value="1"/>
</dbReference>
<evidence type="ECO:0000256" key="1">
    <source>
        <dbReference type="ARBA" id="ARBA00004123"/>
    </source>
</evidence>
<dbReference type="GO" id="GO:0051301">
    <property type="term" value="P:cell division"/>
    <property type="evidence" value="ECO:0007669"/>
    <property type="project" value="UniProtKB-KW"/>
</dbReference>
<proteinExistence type="predicted"/>
<dbReference type="GO" id="GO:0007064">
    <property type="term" value="P:mitotic sister chromatid cohesion"/>
    <property type="evidence" value="ECO:0007669"/>
    <property type="project" value="InterPro"/>
</dbReference>
<dbReference type="GeneID" id="5234143"/>
<evidence type="ECO:0000256" key="2">
    <source>
        <dbReference type="ARBA" id="ARBA00022618"/>
    </source>
</evidence>
<evidence type="ECO:0000313" key="8">
    <source>
        <dbReference type="Proteomes" id="UP000001996"/>
    </source>
</evidence>
<dbReference type="InterPro" id="IPR039776">
    <property type="entry name" value="Pds5"/>
</dbReference>
<evidence type="ECO:0000256" key="5">
    <source>
        <dbReference type="ARBA" id="ARBA00023306"/>
    </source>
</evidence>
<dbReference type="InterPro" id="IPR011989">
    <property type="entry name" value="ARM-like"/>
</dbReference>
<feature type="compositionally biased region" description="Acidic residues" evidence="6">
    <location>
        <begin position="1290"/>
        <end position="1317"/>
    </location>
</feature>
<evidence type="ECO:0000256" key="3">
    <source>
        <dbReference type="ARBA" id="ARBA00022776"/>
    </source>
</evidence>
<keyword evidence="2" id="KW-0132">Cell division</keyword>
<feature type="region of interest" description="Disordered" evidence="6">
    <location>
        <begin position="1218"/>
        <end position="1317"/>
    </location>
</feature>